<feature type="compositionally biased region" description="Basic and acidic residues" evidence="1">
    <location>
        <begin position="179"/>
        <end position="193"/>
    </location>
</feature>
<feature type="compositionally biased region" description="Low complexity" evidence="1">
    <location>
        <begin position="167"/>
        <end position="178"/>
    </location>
</feature>
<gene>
    <name evidence="2" type="ORF">EGW08_008337</name>
</gene>
<proteinExistence type="predicted"/>
<evidence type="ECO:0000256" key="1">
    <source>
        <dbReference type="SAM" id="MobiDB-lite"/>
    </source>
</evidence>
<dbReference type="EMBL" id="RQTK01000225">
    <property type="protein sequence ID" value="RUS83923.1"/>
    <property type="molecule type" value="Genomic_DNA"/>
</dbReference>
<protein>
    <submittedName>
        <fullName evidence="2">Uncharacterized protein</fullName>
    </submittedName>
</protein>
<organism evidence="2 3">
    <name type="scientific">Elysia chlorotica</name>
    <name type="common">Eastern emerald elysia</name>
    <name type="synonym">Sea slug</name>
    <dbReference type="NCBI Taxonomy" id="188477"/>
    <lineage>
        <taxon>Eukaryota</taxon>
        <taxon>Metazoa</taxon>
        <taxon>Spiralia</taxon>
        <taxon>Lophotrochozoa</taxon>
        <taxon>Mollusca</taxon>
        <taxon>Gastropoda</taxon>
        <taxon>Heterobranchia</taxon>
        <taxon>Euthyneura</taxon>
        <taxon>Panpulmonata</taxon>
        <taxon>Sacoglossa</taxon>
        <taxon>Placobranchoidea</taxon>
        <taxon>Plakobranchidae</taxon>
        <taxon>Elysia</taxon>
    </lineage>
</organism>
<evidence type="ECO:0000313" key="2">
    <source>
        <dbReference type="EMBL" id="RUS83923.1"/>
    </source>
</evidence>
<reference evidence="2 3" key="1">
    <citation type="submission" date="2019-01" db="EMBL/GenBank/DDBJ databases">
        <title>A draft genome assembly of the solar-powered sea slug Elysia chlorotica.</title>
        <authorList>
            <person name="Cai H."/>
            <person name="Li Q."/>
            <person name="Fang X."/>
            <person name="Li J."/>
            <person name="Curtis N.E."/>
            <person name="Altenburger A."/>
            <person name="Shibata T."/>
            <person name="Feng M."/>
            <person name="Maeda T."/>
            <person name="Schwartz J.A."/>
            <person name="Shigenobu S."/>
            <person name="Lundholm N."/>
            <person name="Nishiyama T."/>
            <person name="Yang H."/>
            <person name="Hasebe M."/>
            <person name="Li S."/>
            <person name="Pierce S.K."/>
            <person name="Wang J."/>
        </authorList>
    </citation>
    <scope>NUCLEOTIDE SEQUENCE [LARGE SCALE GENOMIC DNA]</scope>
    <source>
        <strain evidence="2">EC2010</strain>
        <tissue evidence="2">Whole organism of an adult</tissue>
    </source>
</reference>
<dbReference type="Proteomes" id="UP000271974">
    <property type="component" value="Unassembled WGS sequence"/>
</dbReference>
<comment type="caution">
    <text evidence="2">The sequence shown here is derived from an EMBL/GenBank/DDBJ whole genome shotgun (WGS) entry which is preliminary data.</text>
</comment>
<evidence type="ECO:0000313" key="3">
    <source>
        <dbReference type="Proteomes" id="UP000271974"/>
    </source>
</evidence>
<dbReference type="AlphaFoldDB" id="A0A3S1BHQ1"/>
<dbReference type="OrthoDB" id="79426at2759"/>
<feature type="non-terminal residue" evidence="2">
    <location>
        <position position="268"/>
    </location>
</feature>
<name>A0A3S1BHQ1_ELYCH</name>
<feature type="region of interest" description="Disordered" evidence="1">
    <location>
        <begin position="44"/>
        <end position="105"/>
    </location>
</feature>
<feature type="compositionally biased region" description="Basic and acidic residues" evidence="1">
    <location>
        <begin position="62"/>
        <end position="92"/>
    </location>
</feature>
<keyword evidence="3" id="KW-1185">Reference proteome</keyword>
<sequence length="268" mass="29501">MACDLPCMSYMALYVISMHLVNSSSRSGASTSSQHWKLNVSAGKVEPAKASPGTHNDTNSDSTDHYGSNHKDISDSSHYENHLQLHPSENRSESTSSSDSDSDSAVYNDIDIDLRNREVYSDDLYEDRMLQILNSKSGSGKEWIVFAPSDEDEECGADHLCSHESSRGSNSPRSSSSKSSEDLNSKSHTEKSGKSKSQKPLTCGKKVNSTAYDHLKGISERHLHSHIPEPDVAVVFQSIGKSAEVDINDLEQKLRKTRRDVEKAGPEQ</sequence>
<feature type="compositionally biased region" description="Basic and acidic residues" evidence="1">
    <location>
        <begin position="156"/>
        <end position="166"/>
    </location>
</feature>
<accession>A0A3S1BHQ1</accession>
<feature type="region of interest" description="Disordered" evidence="1">
    <location>
        <begin position="154"/>
        <end position="208"/>
    </location>
</feature>